<dbReference type="Pfam" id="PF00701">
    <property type="entry name" value="DHDPS"/>
    <property type="match status" value="1"/>
</dbReference>
<evidence type="ECO:0000313" key="5">
    <source>
        <dbReference type="EMBL" id="MDA7417095.1"/>
    </source>
</evidence>
<sequence length="303" mass="32557">MVAPAVFSPVLTPFTADLSPDSERFVQHCRWLLRHDVGLAVFGTNSEGNSLSVPEKCELLDALIRAGLPTQRMLPATGSCSLSDAVALSNAATQAGSAGVLVLPPFYYNNPSEDGLFRFYAELVERVGDARLRIYLYHIPAVSGVPITAALVRRLLKAYPHAIAGMKDTGGDWASTESMIREFGPGGFGVFAGTETVLLAALRAGGPGCITATANVNPARIVHLARHWRDGGADELQRELNATREIFASYPLIAAMKSAVAGFRADEGWRRVRPPLTALSDGQHAELLQRLTAHGFTSFNKET</sequence>
<dbReference type="AlphaFoldDB" id="A0AAE3T012"/>
<comment type="similarity">
    <text evidence="2">Belongs to the DapA family.</text>
</comment>
<organism evidence="5 6">
    <name type="scientific">Xenophilus arseniciresistens</name>
    <dbReference type="NCBI Taxonomy" id="1283306"/>
    <lineage>
        <taxon>Bacteria</taxon>
        <taxon>Pseudomonadati</taxon>
        <taxon>Pseudomonadota</taxon>
        <taxon>Betaproteobacteria</taxon>
        <taxon>Burkholderiales</taxon>
        <taxon>Comamonadaceae</taxon>
        <taxon>Xenophilus</taxon>
    </lineage>
</organism>
<gene>
    <name evidence="5" type="ORF">PGB34_12045</name>
</gene>
<dbReference type="InterPro" id="IPR002220">
    <property type="entry name" value="DapA-like"/>
</dbReference>
<dbReference type="CDD" id="cd00408">
    <property type="entry name" value="DHDPS-like"/>
    <property type="match status" value="1"/>
</dbReference>
<evidence type="ECO:0000256" key="3">
    <source>
        <dbReference type="PIRSR" id="PIRSR001365-1"/>
    </source>
</evidence>
<reference evidence="5" key="1">
    <citation type="submission" date="2023-01" db="EMBL/GenBank/DDBJ databases">
        <title>Xenophilus mangrovi sp. nov., isolated from soil of Mangrove nature reserve.</title>
        <authorList>
            <person name="Xu S."/>
            <person name="Liu Z."/>
            <person name="Xu Y."/>
        </authorList>
    </citation>
    <scope>NUCLEOTIDE SEQUENCE</scope>
    <source>
        <strain evidence="5">YW8</strain>
    </source>
</reference>
<protein>
    <submittedName>
        <fullName evidence="5">Dihydrodipicolinate synthase family protein</fullName>
    </submittedName>
</protein>
<dbReference type="PANTHER" id="PTHR12128:SF67">
    <property type="entry name" value="BLR3884 PROTEIN"/>
    <property type="match status" value="1"/>
</dbReference>
<dbReference type="Gene3D" id="3.20.20.70">
    <property type="entry name" value="Aldolase class I"/>
    <property type="match status" value="1"/>
</dbReference>
<dbReference type="PRINTS" id="PR00146">
    <property type="entry name" value="DHPICSNTHASE"/>
</dbReference>
<dbReference type="InterPro" id="IPR013785">
    <property type="entry name" value="Aldolase_TIM"/>
</dbReference>
<dbReference type="PANTHER" id="PTHR12128">
    <property type="entry name" value="DIHYDRODIPICOLINATE SYNTHASE"/>
    <property type="match status" value="1"/>
</dbReference>
<dbReference type="PIRSF" id="PIRSF001365">
    <property type="entry name" value="DHDPS"/>
    <property type="match status" value="1"/>
</dbReference>
<proteinExistence type="inferred from homology"/>
<dbReference type="RefSeq" id="WP_271428341.1">
    <property type="nucleotide sequence ID" value="NZ_JAQIPB010000004.1"/>
</dbReference>
<evidence type="ECO:0000256" key="1">
    <source>
        <dbReference type="ARBA" id="ARBA00023239"/>
    </source>
</evidence>
<evidence type="ECO:0000256" key="4">
    <source>
        <dbReference type="PIRSR" id="PIRSR001365-2"/>
    </source>
</evidence>
<keyword evidence="1 2" id="KW-0456">Lyase</keyword>
<dbReference type="GO" id="GO:0008840">
    <property type="term" value="F:4-hydroxy-tetrahydrodipicolinate synthase activity"/>
    <property type="evidence" value="ECO:0007669"/>
    <property type="project" value="TreeGrafter"/>
</dbReference>
<keyword evidence="6" id="KW-1185">Reference proteome</keyword>
<dbReference type="EMBL" id="JAQIPB010000004">
    <property type="protein sequence ID" value="MDA7417095.1"/>
    <property type="molecule type" value="Genomic_DNA"/>
</dbReference>
<name>A0AAE3T012_9BURK</name>
<dbReference type="SUPFAM" id="SSF51569">
    <property type="entry name" value="Aldolase"/>
    <property type="match status" value="1"/>
</dbReference>
<evidence type="ECO:0000256" key="2">
    <source>
        <dbReference type="PIRNR" id="PIRNR001365"/>
    </source>
</evidence>
<feature type="active site" description="Schiff-base intermediate with substrate" evidence="3">
    <location>
        <position position="167"/>
    </location>
</feature>
<feature type="active site" description="Proton donor/acceptor" evidence="3">
    <location>
        <position position="137"/>
    </location>
</feature>
<dbReference type="Proteomes" id="UP001212602">
    <property type="component" value="Unassembled WGS sequence"/>
</dbReference>
<accession>A0AAE3T012</accession>
<evidence type="ECO:0000313" key="6">
    <source>
        <dbReference type="Proteomes" id="UP001212602"/>
    </source>
</evidence>
<dbReference type="SMART" id="SM01130">
    <property type="entry name" value="DHDPS"/>
    <property type="match status" value="1"/>
</dbReference>
<feature type="binding site" evidence="4">
    <location>
        <position position="210"/>
    </location>
    <ligand>
        <name>pyruvate</name>
        <dbReference type="ChEBI" id="CHEBI:15361"/>
    </ligand>
</feature>
<comment type="caution">
    <text evidence="5">The sequence shown here is derived from an EMBL/GenBank/DDBJ whole genome shotgun (WGS) entry which is preliminary data.</text>
</comment>